<accession>A0ABW5JF21</accession>
<dbReference type="Proteomes" id="UP001597460">
    <property type="component" value="Unassembled WGS sequence"/>
</dbReference>
<dbReference type="CDD" id="cd00085">
    <property type="entry name" value="HNHc"/>
    <property type="match status" value="1"/>
</dbReference>
<dbReference type="GO" id="GO:0004519">
    <property type="term" value="F:endonuclease activity"/>
    <property type="evidence" value="ECO:0007669"/>
    <property type="project" value="UniProtKB-KW"/>
</dbReference>
<dbReference type="InterPro" id="IPR003615">
    <property type="entry name" value="HNH_nuc"/>
</dbReference>
<keyword evidence="2" id="KW-0255">Endonuclease</keyword>
<protein>
    <submittedName>
        <fullName evidence="2">HNH endonuclease</fullName>
    </submittedName>
</protein>
<proteinExistence type="predicted"/>
<dbReference type="InterPro" id="IPR002711">
    <property type="entry name" value="HNH"/>
</dbReference>
<keyword evidence="2" id="KW-0540">Nuclease</keyword>
<dbReference type="Pfam" id="PF01844">
    <property type="entry name" value="HNH"/>
    <property type="match status" value="1"/>
</dbReference>
<keyword evidence="2" id="KW-0378">Hydrolase</keyword>
<reference evidence="3" key="1">
    <citation type="journal article" date="2019" name="Int. J. Syst. Evol. Microbiol.">
        <title>The Global Catalogue of Microorganisms (GCM) 10K type strain sequencing project: providing services to taxonomists for standard genome sequencing and annotation.</title>
        <authorList>
            <consortium name="The Broad Institute Genomics Platform"/>
            <consortium name="The Broad Institute Genome Sequencing Center for Infectious Disease"/>
            <person name="Wu L."/>
            <person name="Ma J."/>
        </authorList>
    </citation>
    <scope>NUCLEOTIDE SEQUENCE [LARGE SCALE GENOMIC DNA]</scope>
    <source>
        <strain evidence="3">KCTC 52042</strain>
    </source>
</reference>
<dbReference type="EMBL" id="JBHULI010000002">
    <property type="protein sequence ID" value="MFD2531348.1"/>
    <property type="molecule type" value="Genomic_DNA"/>
</dbReference>
<comment type="caution">
    <text evidence="2">The sequence shown here is derived from an EMBL/GenBank/DDBJ whole genome shotgun (WGS) entry which is preliminary data.</text>
</comment>
<organism evidence="2 3">
    <name type="scientific">Gracilimonas halophila</name>
    <dbReference type="NCBI Taxonomy" id="1834464"/>
    <lineage>
        <taxon>Bacteria</taxon>
        <taxon>Pseudomonadati</taxon>
        <taxon>Balneolota</taxon>
        <taxon>Balneolia</taxon>
        <taxon>Balneolales</taxon>
        <taxon>Balneolaceae</taxon>
        <taxon>Gracilimonas</taxon>
    </lineage>
</organism>
<feature type="domain" description="HNH" evidence="1">
    <location>
        <begin position="150"/>
        <end position="204"/>
    </location>
</feature>
<gene>
    <name evidence="2" type="ORF">ACFSVN_02695</name>
</gene>
<evidence type="ECO:0000313" key="2">
    <source>
        <dbReference type="EMBL" id="MFD2531348.1"/>
    </source>
</evidence>
<evidence type="ECO:0000259" key="1">
    <source>
        <dbReference type="Pfam" id="PF01844"/>
    </source>
</evidence>
<keyword evidence="3" id="KW-1185">Reference proteome</keyword>
<sequence>MDSSKMTSSHPDIIELSKLLNRLPIHDIRPDEVKFRNPNGVNLKLNNFKAFDPSYSGKGMENYGKLDKQVFDEFESDTDRLHKIAERIRAVSQDLDLAIELYKINEEDDRAFEIREGTVIYKLHKYRERDSDIIKRKKEREFQRLGRLPCEACTFDFYQKYGQLGYKYIECHHRTPLSEFSTSTTTTLKDLALVCSNCHRMLHRKVDTLSVEGLRNILAS</sequence>
<evidence type="ECO:0000313" key="3">
    <source>
        <dbReference type="Proteomes" id="UP001597460"/>
    </source>
</evidence>
<name>A0ABW5JF21_9BACT</name>